<feature type="compositionally biased region" description="Pro residues" evidence="8">
    <location>
        <begin position="467"/>
        <end position="484"/>
    </location>
</feature>
<reference evidence="11" key="1">
    <citation type="submission" date="2015-11" db="EMBL/GenBank/DDBJ databases">
        <authorList>
            <person name="Varghese N."/>
        </authorList>
    </citation>
    <scope>NUCLEOTIDE SEQUENCE [LARGE SCALE GENOMIC DNA]</scope>
    <source>
        <strain evidence="11">DSM 45899</strain>
    </source>
</reference>
<dbReference type="GO" id="GO:0016758">
    <property type="term" value="F:hexosyltransferase activity"/>
    <property type="evidence" value="ECO:0007669"/>
    <property type="project" value="InterPro"/>
</dbReference>
<gene>
    <name evidence="10" type="ORF">Ga0074812_11484</name>
</gene>
<feature type="transmembrane region" description="Helical" evidence="9">
    <location>
        <begin position="401"/>
        <end position="421"/>
    </location>
</feature>
<comment type="subcellular location">
    <subcellularLocation>
        <location evidence="1">Cell membrane</location>
        <topology evidence="1">Multi-pass membrane protein</topology>
    </subcellularLocation>
</comment>
<keyword evidence="5 9" id="KW-1133">Transmembrane helix</keyword>
<keyword evidence="2" id="KW-1003">Cell membrane</keyword>
<evidence type="ECO:0000256" key="6">
    <source>
        <dbReference type="ARBA" id="ARBA00023136"/>
    </source>
</evidence>
<dbReference type="InterPro" id="IPR018584">
    <property type="entry name" value="GT87"/>
</dbReference>
<evidence type="ECO:0008006" key="12">
    <source>
        <dbReference type="Google" id="ProtNLM"/>
    </source>
</evidence>
<keyword evidence="6 9" id="KW-0472">Membrane</keyword>
<feature type="transmembrane region" description="Helical" evidence="9">
    <location>
        <begin position="127"/>
        <end position="155"/>
    </location>
</feature>
<dbReference type="AlphaFoldDB" id="A0A0S4QRB5"/>
<keyword evidence="11" id="KW-1185">Reference proteome</keyword>
<feature type="region of interest" description="Disordered" evidence="8">
    <location>
        <begin position="461"/>
        <end position="487"/>
    </location>
</feature>
<sequence length="510" mass="53575">MRRAWVSPFGRSLFGRPLLVRWALSRAVLLVLALAGQVFGAQQSVLGDVDLYRDWGHTLVAQGQVPGDEKWQYPPGAAVVLALPAVPRELLGVPYEVSFYLLILGLDAVVTWALARRSRRAANWWLLGTLALGPVTVARFDLVPAAGALAAVLALGRDGSGPGPSPSPGGDRDRFGRFGGWVAFGAAVKVWPGLLLVALGRRHAAPARFGWIAAGAAAVAAGLSAVLLTAGWWHGALGFLDAQRARGLQVEAVPATPFVVAAMFGAGSGPTYSYGSLQFDSPAARGVASACSLVEMALIGVAVVWWWGRRPREKEAQTAAAAAAGTAGRALAAVLIIMVTSRVLSPQYLVWLLALAAAQLACTRPVPGGAGEPDGSVSQPDGHPLGRLPGRRGWRRGGLWAGRRDLTVLLVAACLLTQIVYPWRYNDVVQGRVVGGLLLIARNLLLVVAAWYALRATASEPRAAGPAAPPPPARAEPVPPPLPRQVPRLGRAAARLRRAVTTSRHTATPT</sequence>
<feature type="transmembrane region" description="Helical" evidence="9">
    <location>
        <begin position="287"/>
        <end position="307"/>
    </location>
</feature>
<keyword evidence="3" id="KW-0808">Transferase</keyword>
<feature type="region of interest" description="Disordered" evidence="8">
    <location>
        <begin position="369"/>
        <end position="389"/>
    </location>
</feature>
<evidence type="ECO:0000256" key="8">
    <source>
        <dbReference type="SAM" id="MobiDB-lite"/>
    </source>
</evidence>
<evidence type="ECO:0000256" key="3">
    <source>
        <dbReference type="ARBA" id="ARBA00022679"/>
    </source>
</evidence>
<proteinExistence type="inferred from homology"/>
<evidence type="ECO:0000256" key="5">
    <source>
        <dbReference type="ARBA" id="ARBA00022989"/>
    </source>
</evidence>
<feature type="transmembrane region" description="Helical" evidence="9">
    <location>
        <begin position="175"/>
        <end position="199"/>
    </location>
</feature>
<accession>A0A0S4QRB5</accession>
<dbReference type="Proteomes" id="UP000198802">
    <property type="component" value="Unassembled WGS sequence"/>
</dbReference>
<organism evidence="10 11">
    <name type="scientific">Parafrankia irregularis</name>
    <dbReference type="NCBI Taxonomy" id="795642"/>
    <lineage>
        <taxon>Bacteria</taxon>
        <taxon>Bacillati</taxon>
        <taxon>Actinomycetota</taxon>
        <taxon>Actinomycetes</taxon>
        <taxon>Frankiales</taxon>
        <taxon>Frankiaceae</taxon>
        <taxon>Parafrankia</taxon>
    </lineage>
</organism>
<evidence type="ECO:0000256" key="4">
    <source>
        <dbReference type="ARBA" id="ARBA00022692"/>
    </source>
</evidence>
<dbReference type="Pfam" id="PF09594">
    <property type="entry name" value="GT87"/>
    <property type="match status" value="1"/>
</dbReference>
<feature type="transmembrane region" description="Helical" evidence="9">
    <location>
        <begin position="211"/>
        <end position="235"/>
    </location>
</feature>
<keyword evidence="4 9" id="KW-0812">Transmembrane</keyword>
<dbReference type="GO" id="GO:0005886">
    <property type="term" value="C:plasma membrane"/>
    <property type="evidence" value="ECO:0007669"/>
    <property type="project" value="UniProtKB-SubCell"/>
</dbReference>
<evidence type="ECO:0000313" key="10">
    <source>
        <dbReference type="EMBL" id="CUU57737.1"/>
    </source>
</evidence>
<evidence type="ECO:0000256" key="1">
    <source>
        <dbReference type="ARBA" id="ARBA00004651"/>
    </source>
</evidence>
<dbReference type="EMBL" id="FAOZ01000014">
    <property type="protein sequence ID" value="CUU57737.1"/>
    <property type="molecule type" value="Genomic_DNA"/>
</dbReference>
<feature type="transmembrane region" description="Helical" evidence="9">
    <location>
        <begin position="97"/>
        <end position="115"/>
    </location>
</feature>
<evidence type="ECO:0000256" key="7">
    <source>
        <dbReference type="ARBA" id="ARBA00024033"/>
    </source>
</evidence>
<evidence type="ECO:0000313" key="11">
    <source>
        <dbReference type="Proteomes" id="UP000198802"/>
    </source>
</evidence>
<evidence type="ECO:0000256" key="9">
    <source>
        <dbReference type="SAM" id="Phobius"/>
    </source>
</evidence>
<evidence type="ECO:0000256" key="2">
    <source>
        <dbReference type="ARBA" id="ARBA00022475"/>
    </source>
</evidence>
<feature type="transmembrane region" description="Helical" evidence="9">
    <location>
        <begin position="433"/>
        <end position="454"/>
    </location>
</feature>
<name>A0A0S4QRB5_9ACTN</name>
<protein>
    <recommendedName>
        <fullName evidence="12">DUF2029 domain-containing protein</fullName>
    </recommendedName>
</protein>
<comment type="similarity">
    <text evidence="7">Belongs to the glycosyltransferase 87 family.</text>
</comment>